<evidence type="ECO:0000313" key="1">
    <source>
        <dbReference type="EMBL" id="QNH71580.1"/>
    </source>
</evidence>
<evidence type="ECO:0000313" key="2">
    <source>
        <dbReference type="Proteomes" id="UP000515855"/>
    </source>
</evidence>
<gene>
    <name evidence="1" type="ORF">AF3_076</name>
</gene>
<keyword evidence="2" id="KW-1185">Reference proteome</keyword>
<organism evidence="1 2">
    <name type="scientific">Rhizobium phage AF3</name>
    <dbReference type="NCBI Taxonomy" id="2763529"/>
    <lineage>
        <taxon>Viruses</taxon>
        <taxon>Duplodnaviria</taxon>
        <taxon>Heunggongvirae</taxon>
        <taxon>Uroviricota</taxon>
        <taxon>Caudoviricetes</taxon>
        <taxon>Pootjesviridae</taxon>
        <taxon>Innesvirus</taxon>
        <taxon>Innesvirus AF3</taxon>
    </lineage>
</organism>
<name>A0A7G7WWI6_9CAUD</name>
<proteinExistence type="predicted"/>
<protein>
    <submittedName>
        <fullName evidence="1">Uncharacterized protein</fullName>
    </submittedName>
</protein>
<sequence length="71" mass="8582">MSKQHVIRYSDVSHSFEIERASGPDSRGFRKRLIIRVNPFLNTFKFIVEPYDSQRKEFFDIENAVDYYNEF</sequence>
<accession>A0A7G7WWI6</accession>
<dbReference type="Proteomes" id="UP000515855">
    <property type="component" value="Segment"/>
</dbReference>
<reference evidence="1 2" key="1">
    <citation type="submission" date="2020-07" db="EMBL/GenBank/DDBJ databases">
        <title>Complete genome sequence of Rhizobium leguminosarum bacteriophage vB_RlegM_AF3.</title>
        <authorList>
            <person name="Gunathilake D."/>
            <person name="Mackenzie K.D."/>
            <person name="Yost C.K."/>
            <person name="Hynes M.F."/>
        </authorList>
    </citation>
    <scope>NUCLEOTIDE SEQUENCE [LARGE SCALE GENOMIC DNA]</scope>
</reference>
<dbReference type="EMBL" id="MT778837">
    <property type="protein sequence ID" value="QNH71580.1"/>
    <property type="molecule type" value="Genomic_DNA"/>
</dbReference>